<dbReference type="SUPFAM" id="SSF48452">
    <property type="entry name" value="TPR-like"/>
    <property type="match status" value="1"/>
</dbReference>
<evidence type="ECO:0000256" key="2">
    <source>
        <dbReference type="ARBA" id="ARBA00022803"/>
    </source>
</evidence>
<evidence type="ECO:0000256" key="3">
    <source>
        <dbReference type="PROSITE-ProRule" id="PRU00339"/>
    </source>
</evidence>
<gene>
    <name evidence="5" type="ORF">COY37_11250</name>
</gene>
<reference evidence="6" key="1">
    <citation type="submission" date="2017-09" db="EMBL/GenBank/DDBJ databases">
        <title>Depth-based differentiation of microbial function through sediment-hosted aquifers and enrichment of novel symbionts in the deep terrestrial subsurface.</title>
        <authorList>
            <person name="Probst A.J."/>
            <person name="Ladd B."/>
            <person name="Jarett J.K."/>
            <person name="Geller-Mcgrath D.E."/>
            <person name="Sieber C.M.K."/>
            <person name="Emerson J.B."/>
            <person name="Anantharaman K."/>
            <person name="Thomas B.C."/>
            <person name="Malmstrom R."/>
            <person name="Stieglmeier M."/>
            <person name="Klingl A."/>
            <person name="Woyke T."/>
            <person name="Ryan C.M."/>
            <person name="Banfield J.F."/>
        </authorList>
    </citation>
    <scope>NUCLEOTIDE SEQUENCE [LARGE SCALE GENOMIC DNA]</scope>
</reference>
<accession>A0A2M7T5S7</accession>
<evidence type="ECO:0000256" key="4">
    <source>
        <dbReference type="SAM" id="MobiDB-lite"/>
    </source>
</evidence>
<dbReference type="Gene3D" id="1.25.40.10">
    <property type="entry name" value="Tetratricopeptide repeat domain"/>
    <property type="match status" value="2"/>
</dbReference>
<sequence>MLLNKKKVSVVTKVGAVIVSLAFAVGLVSYSIGSGSNTGNSAPQQQVQEKIASLEQAVQKNPKSVDAWIVLGNAYQDANMYEKAVASYEKALSIDPKRTNVRVDMAISCYGLGQLDTATAQAKKAIELDPKFAPAYYNLGVFLVSQGKNQEALDAYEKYVKLDPKGEKVNEARQQIDTLSKAVNAGVSGEPAVGTGGSDSASSTGGK</sequence>
<protein>
    <submittedName>
        <fullName evidence="5">Uncharacterized protein</fullName>
    </submittedName>
</protein>
<feature type="repeat" description="TPR" evidence="3">
    <location>
        <begin position="133"/>
        <end position="166"/>
    </location>
</feature>
<feature type="region of interest" description="Disordered" evidence="4">
    <location>
        <begin position="187"/>
        <end position="207"/>
    </location>
</feature>
<dbReference type="InterPro" id="IPR011990">
    <property type="entry name" value="TPR-like_helical_dom_sf"/>
</dbReference>
<dbReference type="PANTHER" id="PTHR45831:SF2">
    <property type="entry name" value="LD24721P"/>
    <property type="match status" value="1"/>
</dbReference>
<evidence type="ECO:0000313" key="5">
    <source>
        <dbReference type="EMBL" id="PIZ34891.1"/>
    </source>
</evidence>
<dbReference type="InterPro" id="IPR019734">
    <property type="entry name" value="TPR_rpt"/>
</dbReference>
<dbReference type="Proteomes" id="UP000230956">
    <property type="component" value="Unassembled WGS sequence"/>
</dbReference>
<dbReference type="GO" id="GO:0072380">
    <property type="term" value="C:TRC complex"/>
    <property type="evidence" value="ECO:0007669"/>
    <property type="project" value="TreeGrafter"/>
</dbReference>
<keyword evidence="1" id="KW-0677">Repeat</keyword>
<keyword evidence="2 3" id="KW-0802">TPR repeat</keyword>
<dbReference type="GO" id="GO:0016020">
    <property type="term" value="C:membrane"/>
    <property type="evidence" value="ECO:0007669"/>
    <property type="project" value="TreeGrafter"/>
</dbReference>
<dbReference type="RefSeq" id="WP_286679031.1">
    <property type="nucleotide sequence ID" value="NZ_MNXI01000122.1"/>
</dbReference>
<name>A0A2M7T5S7_9ACTN</name>
<dbReference type="PROSITE" id="PS50005">
    <property type="entry name" value="TPR"/>
    <property type="match status" value="2"/>
</dbReference>
<proteinExistence type="predicted"/>
<organism evidence="5 6">
    <name type="scientific">Candidatus Aquicultor secundus</name>
    <dbReference type="NCBI Taxonomy" id="1973895"/>
    <lineage>
        <taxon>Bacteria</taxon>
        <taxon>Bacillati</taxon>
        <taxon>Actinomycetota</taxon>
        <taxon>Candidatus Aquicultoria</taxon>
        <taxon>Candidatus Aquicultorales</taxon>
        <taxon>Candidatus Aquicultoraceae</taxon>
        <taxon>Candidatus Aquicultor</taxon>
    </lineage>
</organism>
<dbReference type="GO" id="GO:0060090">
    <property type="term" value="F:molecular adaptor activity"/>
    <property type="evidence" value="ECO:0007669"/>
    <property type="project" value="TreeGrafter"/>
</dbReference>
<dbReference type="GO" id="GO:0006620">
    <property type="term" value="P:post-translational protein targeting to endoplasmic reticulum membrane"/>
    <property type="evidence" value="ECO:0007669"/>
    <property type="project" value="TreeGrafter"/>
</dbReference>
<feature type="compositionally biased region" description="Low complexity" evidence="4">
    <location>
        <begin position="198"/>
        <end position="207"/>
    </location>
</feature>
<dbReference type="Pfam" id="PF13432">
    <property type="entry name" value="TPR_16"/>
    <property type="match status" value="1"/>
</dbReference>
<comment type="caution">
    <text evidence="5">The sequence shown here is derived from an EMBL/GenBank/DDBJ whole genome shotgun (WGS) entry which is preliminary data.</text>
</comment>
<evidence type="ECO:0000313" key="6">
    <source>
        <dbReference type="Proteomes" id="UP000230956"/>
    </source>
</evidence>
<dbReference type="EMBL" id="PFNG01000260">
    <property type="protein sequence ID" value="PIZ34891.1"/>
    <property type="molecule type" value="Genomic_DNA"/>
</dbReference>
<dbReference type="InterPro" id="IPR047150">
    <property type="entry name" value="SGT"/>
</dbReference>
<dbReference type="SMART" id="SM00028">
    <property type="entry name" value="TPR"/>
    <property type="match status" value="3"/>
</dbReference>
<feature type="repeat" description="TPR" evidence="3">
    <location>
        <begin position="65"/>
        <end position="98"/>
    </location>
</feature>
<dbReference type="PROSITE" id="PS50293">
    <property type="entry name" value="TPR_REGION"/>
    <property type="match status" value="2"/>
</dbReference>
<dbReference type="PANTHER" id="PTHR45831">
    <property type="entry name" value="LD24721P"/>
    <property type="match status" value="1"/>
</dbReference>
<dbReference type="AlphaFoldDB" id="A0A2M7T5S7"/>
<dbReference type="Pfam" id="PF00515">
    <property type="entry name" value="TPR_1"/>
    <property type="match status" value="1"/>
</dbReference>
<evidence type="ECO:0000256" key="1">
    <source>
        <dbReference type="ARBA" id="ARBA00022737"/>
    </source>
</evidence>